<comment type="caution">
    <text evidence="1">The sequence shown here is derived from an EMBL/GenBank/DDBJ whole genome shotgun (WGS) entry which is preliminary data.</text>
</comment>
<evidence type="ECO:0000313" key="2">
    <source>
        <dbReference type="Proteomes" id="UP000324222"/>
    </source>
</evidence>
<dbReference type="EMBL" id="VSRR010044453">
    <property type="protein sequence ID" value="MPC76884.1"/>
    <property type="molecule type" value="Genomic_DNA"/>
</dbReference>
<gene>
    <name evidence="1" type="ORF">E2C01_071319</name>
</gene>
<protein>
    <submittedName>
        <fullName evidence="1">Uncharacterized protein</fullName>
    </submittedName>
</protein>
<accession>A0A5B7I7X0</accession>
<name>A0A5B7I7X0_PORTR</name>
<dbReference type="Proteomes" id="UP000324222">
    <property type="component" value="Unassembled WGS sequence"/>
</dbReference>
<proteinExistence type="predicted"/>
<reference evidence="1" key="1">
    <citation type="submission" date="2019-05" db="EMBL/GenBank/DDBJ databases">
        <title>Another draft genome of Portunus trituberculatus and its Hox gene families provides insights of decapod evolution.</title>
        <authorList>
            <person name="Jeong J.-H."/>
            <person name="Song I."/>
            <person name="Kim S."/>
            <person name="Choi T."/>
            <person name="Kim D."/>
            <person name="Ryu S."/>
            <person name="Kim W."/>
        </authorList>
    </citation>
    <scope>NUCLEOTIDE SEQUENCE [LARGE SCALE GENOMIC DNA]</scope>
    <source>
        <tissue evidence="1">Muscle</tissue>
    </source>
</reference>
<organism evidence="1 2">
    <name type="scientific">Portunus trituberculatus</name>
    <name type="common">Swimming crab</name>
    <name type="synonym">Neptunus trituberculatus</name>
    <dbReference type="NCBI Taxonomy" id="210409"/>
    <lineage>
        <taxon>Eukaryota</taxon>
        <taxon>Metazoa</taxon>
        <taxon>Ecdysozoa</taxon>
        <taxon>Arthropoda</taxon>
        <taxon>Crustacea</taxon>
        <taxon>Multicrustacea</taxon>
        <taxon>Malacostraca</taxon>
        <taxon>Eumalacostraca</taxon>
        <taxon>Eucarida</taxon>
        <taxon>Decapoda</taxon>
        <taxon>Pleocyemata</taxon>
        <taxon>Brachyura</taxon>
        <taxon>Eubrachyura</taxon>
        <taxon>Portunoidea</taxon>
        <taxon>Portunidae</taxon>
        <taxon>Portuninae</taxon>
        <taxon>Portunus</taxon>
    </lineage>
</organism>
<evidence type="ECO:0000313" key="1">
    <source>
        <dbReference type="EMBL" id="MPC76884.1"/>
    </source>
</evidence>
<keyword evidence="2" id="KW-1185">Reference proteome</keyword>
<sequence length="77" mass="8209">MGVGSSLSSLSEYVACKWRVSRLSLTAFSRIREPSSGGGRESSRGFEALVCTEAAFPRALTASAASTLLKTRENSKH</sequence>
<dbReference type="AlphaFoldDB" id="A0A5B7I7X0"/>